<comment type="similarity">
    <text evidence="12">Belongs to the phospholipase D family. Cardiolipin synthase subfamily.</text>
</comment>
<comment type="caution">
    <text evidence="15">The sequence shown here is derived from an EMBL/GenBank/DDBJ whole genome shotgun (WGS) entry which is preliminary data.</text>
</comment>
<dbReference type="GO" id="GO:0005886">
    <property type="term" value="C:plasma membrane"/>
    <property type="evidence" value="ECO:0007669"/>
    <property type="project" value="UniProtKB-SubCell"/>
</dbReference>
<dbReference type="GO" id="GO:0032049">
    <property type="term" value="P:cardiolipin biosynthetic process"/>
    <property type="evidence" value="ECO:0007669"/>
    <property type="project" value="UniProtKB-UniRule"/>
</dbReference>
<keyword evidence="16" id="KW-1185">Reference proteome</keyword>
<dbReference type="InterPro" id="IPR001736">
    <property type="entry name" value="PLipase_D/transphosphatidylase"/>
</dbReference>
<evidence type="ECO:0000256" key="5">
    <source>
        <dbReference type="ARBA" id="ARBA00022692"/>
    </source>
</evidence>
<keyword evidence="10 12" id="KW-0594">Phospholipid biosynthesis</keyword>
<evidence type="ECO:0000256" key="12">
    <source>
        <dbReference type="HAMAP-Rule" id="MF_01916"/>
    </source>
</evidence>
<dbReference type="InterPro" id="IPR027379">
    <property type="entry name" value="CLS_N"/>
</dbReference>
<dbReference type="Pfam" id="PF13396">
    <property type="entry name" value="PLDc_N"/>
    <property type="match status" value="1"/>
</dbReference>
<feature type="active site" evidence="12">
    <location>
        <position position="413"/>
    </location>
</feature>
<feature type="transmembrane region" description="Helical" evidence="12">
    <location>
        <begin position="53"/>
        <end position="72"/>
    </location>
</feature>
<keyword evidence="6" id="KW-0677">Repeat</keyword>
<gene>
    <name evidence="15" type="ORF">PJIAN_1546</name>
</gene>
<keyword evidence="8 12" id="KW-0443">Lipid metabolism</keyword>
<dbReference type="PANTHER" id="PTHR21248:SF22">
    <property type="entry name" value="PHOSPHOLIPASE D"/>
    <property type="match status" value="1"/>
</dbReference>
<evidence type="ECO:0000256" key="10">
    <source>
        <dbReference type="ARBA" id="ARBA00023209"/>
    </source>
</evidence>
<keyword evidence="3 12" id="KW-0444">Lipid biosynthesis</keyword>
<dbReference type="PROSITE" id="PS50035">
    <property type="entry name" value="PLD"/>
    <property type="match status" value="2"/>
</dbReference>
<dbReference type="SMART" id="SM00155">
    <property type="entry name" value="PLDc"/>
    <property type="match status" value="2"/>
</dbReference>
<evidence type="ECO:0000256" key="4">
    <source>
        <dbReference type="ARBA" id="ARBA00022679"/>
    </source>
</evidence>
<dbReference type="CDD" id="cd09110">
    <property type="entry name" value="PLDc_CLS_1"/>
    <property type="match status" value="1"/>
</dbReference>
<dbReference type="Pfam" id="PF13091">
    <property type="entry name" value="PLDc_2"/>
    <property type="match status" value="2"/>
</dbReference>
<keyword evidence="4 12" id="KW-0808">Transferase</keyword>
<dbReference type="GO" id="GO:0008808">
    <property type="term" value="F:cardiolipin synthase activity"/>
    <property type="evidence" value="ECO:0007669"/>
    <property type="project" value="UniProtKB-UniRule"/>
</dbReference>
<dbReference type="EMBL" id="BDCR01000001">
    <property type="protein sequence ID" value="GAT61957.1"/>
    <property type="molecule type" value="Genomic_DNA"/>
</dbReference>
<keyword evidence="11 12" id="KW-1208">Phospholipid metabolism</keyword>
<comment type="catalytic activity">
    <reaction evidence="12">
        <text>2 a 1,2-diacyl-sn-glycero-3-phospho-(1'-sn-glycerol) = a cardiolipin + glycerol</text>
        <dbReference type="Rhea" id="RHEA:31451"/>
        <dbReference type="ChEBI" id="CHEBI:17754"/>
        <dbReference type="ChEBI" id="CHEBI:62237"/>
        <dbReference type="ChEBI" id="CHEBI:64716"/>
    </reaction>
</comment>
<keyword evidence="5 12" id="KW-0812">Transmembrane</keyword>
<dbReference type="EC" id="2.7.8.-" evidence="12 13"/>
<dbReference type="STRING" id="681398.PJIAN_1546"/>
<evidence type="ECO:0000256" key="6">
    <source>
        <dbReference type="ARBA" id="ARBA00022737"/>
    </source>
</evidence>
<accession>A0A161LDF2</accession>
<feature type="active site" evidence="12">
    <location>
        <position position="420"/>
    </location>
</feature>
<protein>
    <recommendedName>
        <fullName evidence="12 13">Cardiolipin synthase</fullName>
        <shortName evidence="12">CL synthase</shortName>
        <ecNumber evidence="12 13">2.7.8.-</ecNumber>
    </recommendedName>
</protein>
<feature type="active site" evidence="12">
    <location>
        <position position="243"/>
    </location>
</feature>
<evidence type="ECO:0000256" key="11">
    <source>
        <dbReference type="ARBA" id="ARBA00023264"/>
    </source>
</evidence>
<dbReference type="InterPro" id="IPR030874">
    <property type="entry name" value="Cardiolipin_synth_Firmi"/>
</dbReference>
<organism evidence="15 16">
    <name type="scientific">Paludibacter jiangxiensis</name>
    <dbReference type="NCBI Taxonomy" id="681398"/>
    <lineage>
        <taxon>Bacteria</taxon>
        <taxon>Pseudomonadati</taxon>
        <taxon>Bacteroidota</taxon>
        <taxon>Bacteroidia</taxon>
        <taxon>Bacteroidales</taxon>
        <taxon>Paludibacteraceae</taxon>
        <taxon>Paludibacter</taxon>
    </lineage>
</organism>
<reference evidence="16" key="1">
    <citation type="submission" date="2016-04" db="EMBL/GenBank/DDBJ databases">
        <title>Draft genome sequence of Paludibacter jiangxiensis strain NM7.</title>
        <authorList>
            <person name="Qiu Y."/>
            <person name="Matsuura N."/>
            <person name="Ohashi A."/>
            <person name="Tourlousse M.D."/>
            <person name="Sekiguchi Y."/>
        </authorList>
    </citation>
    <scope>NUCLEOTIDE SEQUENCE [LARGE SCALE GENOMIC DNA]</scope>
    <source>
        <strain evidence="16">NM7</strain>
    </source>
</reference>
<comment type="subcellular location">
    <subcellularLocation>
        <location evidence="1 12">Cell membrane</location>
        <topology evidence="1 12">Multi-pass membrane protein</topology>
    </subcellularLocation>
</comment>
<feature type="active site" evidence="12">
    <location>
        <position position="236"/>
    </location>
</feature>
<dbReference type="PANTHER" id="PTHR21248">
    <property type="entry name" value="CARDIOLIPIN SYNTHASE"/>
    <property type="match status" value="1"/>
</dbReference>
<evidence type="ECO:0000256" key="13">
    <source>
        <dbReference type="NCBIfam" id="TIGR04265"/>
    </source>
</evidence>
<dbReference type="Gene3D" id="3.30.870.10">
    <property type="entry name" value="Endonuclease Chain A"/>
    <property type="match status" value="2"/>
</dbReference>
<evidence type="ECO:0000256" key="3">
    <source>
        <dbReference type="ARBA" id="ARBA00022516"/>
    </source>
</evidence>
<evidence type="ECO:0000256" key="8">
    <source>
        <dbReference type="ARBA" id="ARBA00023098"/>
    </source>
</evidence>
<evidence type="ECO:0000256" key="1">
    <source>
        <dbReference type="ARBA" id="ARBA00004651"/>
    </source>
</evidence>
<evidence type="ECO:0000259" key="14">
    <source>
        <dbReference type="PROSITE" id="PS50035"/>
    </source>
</evidence>
<dbReference type="Proteomes" id="UP000076586">
    <property type="component" value="Unassembled WGS sequence"/>
</dbReference>
<feature type="domain" description="PLD phosphodiesterase" evidence="14">
    <location>
        <begin position="231"/>
        <end position="258"/>
    </location>
</feature>
<keyword evidence="7 12" id="KW-1133">Transmembrane helix</keyword>
<feature type="active site" evidence="12">
    <location>
        <position position="415"/>
    </location>
</feature>
<evidence type="ECO:0000313" key="16">
    <source>
        <dbReference type="Proteomes" id="UP000076586"/>
    </source>
</evidence>
<evidence type="ECO:0000313" key="15">
    <source>
        <dbReference type="EMBL" id="GAT61957.1"/>
    </source>
</evidence>
<evidence type="ECO:0000256" key="2">
    <source>
        <dbReference type="ARBA" id="ARBA00022475"/>
    </source>
</evidence>
<dbReference type="HAMAP" id="MF_01916">
    <property type="entry name" value="Cardiolipin_synth_Cls"/>
    <property type="match status" value="1"/>
</dbReference>
<dbReference type="AlphaFoldDB" id="A0A161LDF2"/>
<name>A0A161LDF2_9BACT</name>
<dbReference type="CDD" id="cd09112">
    <property type="entry name" value="PLDc_CLS_2"/>
    <property type="match status" value="1"/>
</dbReference>
<comment type="function">
    <text evidence="12">Catalyzes the reversible phosphatidyl group transfer from one phosphatidylglycerol molecule to another to form cardiolipin (CL) (diphosphatidylglycerol) and glycerol.</text>
</comment>
<keyword evidence="2 12" id="KW-1003">Cell membrane</keyword>
<feature type="domain" description="PLD phosphodiesterase" evidence="14">
    <location>
        <begin position="408"/>
        <end position="435"/>
    </location>
</feature>
<keyword evidence="9 12" id="KW-0472">Membrane</keyword>
<feature type="transmembrane region" description="Helical" evidence="12">
    <location>
        <begin position="21"/>
        <end position="41"/>
    </location>
</feature>
<proteinExistence type="inferred from homology"/>
<evidence type="ECO:0000256" key="7">
    <source>
        <dbReference type="ARBA" id="ARBA00022989"/>
    </source>
</evidence>
<reference evidence="16" key="2">
    <citation type="journal article" date="2017" name="Genome Announc.">
        <title>Draft genome sequence of Paludibacter jiangxiensis NM7(T), a propionate-producing fermentative bacterium.</title>
        <authorList>
            <person name="Qiu Y.-L."/>
            <person name="Tourlousse D.M."/>
            <person name="Matsuura N."/>
            <person name="Ohashi A."/>
            <person name="Sekiguchi Y."/>
        </authorList>
    </citation>
    <scope>NUCLEOTIDE SEQUENCE [LARGE SCALE GENOMIC DNA]</scope>
    <source>
        <strain evidence="16">NM7</strain>
    </source>
</reference>
<dbReference type="InterPro" id="IPR025202">
    <property type="entry name" value="PLD-like_dom"/>
</dbReference>
<dbReference type="NCBIfam" id="TIGR04265">
    <property type="entry name" value="bac_cardiolipin"/>
    <property type="match status" value="1"/>
</dbReference>
<sequence>MLLSSVISTKKREQMFHLSSIPEWLLLCIYLFTMAPTIVVILLENRNPVKSLAWILVLIFLPLLGFILYLYLGQDYRKQKIVAKKSIRRLHNRPKENLEELDVDNSSLSESKKHLIHLLKNNSEALAFQGNDIRIYTNGVDTFDALFGEIEKATKEIHIEFYIIEDDEVGKKFRELLIRKASQGVRIRLIFDFVGSFHFKRPQQNELRAAGVELYSFLPAHFKITIRKNRINYRNHRKIVIIDGSVGFTGGVNIADRYLTGNKLGMWRDTFMRIEGPAIHGLQYAFLTDWFFVSRQLLSGDHFFPYIPPIPDRDNVVQVVTSGPDSDWENIQQGIFVAVTSATRYVYVQTPYFMPTDIVMSALQTAALGGVDVRVMMPEKTDTPMTQSCSYSYITQSLEAGVKIYLYRNAFMHSKAIVIDDEISTVGSANMDFRSYEQNFELNAFIYDQKSAVELKEIFLADQQLCTEITLEEWSNRPISTRIKESVARLFSPLL</sequence>
<feature type="active site" evidence="12">
    <location>
        <position position="238"/>
    </location>
</feature>
<dbReference type="SUPFAM" id="SSF56024">
    <property type="entry name" value="Phospholipase D/nuclease"/>
    <property type="match status" value="2"/>
</dbReference>
<evidence type="ECO:0000256" key="9">
    <source>
        <dbReference type="ARBA" id="ARBA00023136"/>
    </source>
</evidence>
<dbReference type="InterPro" id="IPR022924">
    <property type="entry name" value="Cardiolipin_synthase"/>
</dbReference>